<dbReference type="SMART" id="SM00849">
    <property type="entry name" value="Lactamase_B"/>
    <property type="match status" value="1"/>
</dbReference>
<protein>
    <submittedName>
        <fullName evidence="2">MBL fold metallo-hydrolase</fullName>
    </submittedName>
</protein>
<dbReference type="GO" id="GO:0016787">
    <property type="term" value="F:hydrolase activity"/>
    <property type="evidence" value="ECO:0007669"/>
    <property type="project" value="UniProtKB-KW"/>
</dbReference>
<dbReference type="InterPro" id="IPR001279">
    <property type="entry name" value="Metallo-B-lactamas"/>
</dbReference>
<dbReference type="RefSeq" id="WP_066784625.1">
    <property type="nucleotide sequence ID" value="NZ_LWQS01000038.1"/>
</dbReference>
<dbReference type="PANTHER" id="PTHR42951">
    <property type="entry name" value="METALLO-BETA-LACTAMASE DOMAIN-CONTAINING"/>
    <property type="match status" value="1"/>
</dbReference>
<dbReference type="InterPro" id="IPR050855">
    <property type="entry name" value="NDM-1-like"/>
</dbReference>
<dbReference type="CDD" id="cd07726">
    <property type="entry name" value="ST1585-like_MBL-fold"/>
    <property type="match status" value="1"/>
</dbReference>
<dbReference type="Proteomes" id="UP000078287">
    <property type="component" value="Unassembled WGS sequence"/>
</dbReference>
<name>A0A178MHC3_9CHLR</name>
<gene>
    <name evidence="2" type="ORF">A6A03_01300</name>
</gene>
<dbReference type="InterPro" id="IPR037482">
    <property type="entry name" value="ST1585_MBL-fold"/>
</dbReference>
<dbReference type="AlphaFoldDB" id="A0A178MHC3"/>
<accession>A0A178MHC3</accession>
<evidence type="ECO:0000313" key="3">
    <source>
        <dbReference type="Proteomes" id="UP000078287"/>
    </source>
</evidence>
<dbReference type="SUPFAM" id="SSF56281">
    <property type="entry name" value="Metallo-hydrolase/oxidoreductase"/>
    <property type="match status" value="1"/>
</dbReference>
<dbReference type="InterPro" id="IPR036866">
    <property type="entry name" value="RibonucZ/Hydroxyglut_hydro"/>
</dbReference>
<evidence type="ECO:0000313" key="2">
    <source>
        <dbReference type="EMBL" id="OAN47404.1"/>
    </source>
</evidence>
<keyword evidence="3" id="KW-1185">Reference proteome</keyword>
<dbReference type="OrthoDB" id="333278at2"/>
<reference evidence="2 3" key="1">
    <citation type="submission" date="2016-04" db="EMBL/GenBank/DDBJ databases">
        <title>Chloroflexus islandicus sp. nov., a thermophilic filamentous anoxygenic phototrophic bacterium from geyser Strokkur (Iceland).</title>
        <authorList>
            <person name="Gaisin V.A."/>
            <person name="Kalashnikov A.M."/>
            <person name="Sukhacheva M.V."/>
            <person name="Grouzdev D.S."/>
            <person name="Ivanov T.M."/>
            <person name="Kuznetsov B."/>
            <person name="Gorlenko V.M."/>
        </authorList>
    </citation>
    <scope>NUCLEOTIDE SEQUENCE [LARGE SCALE GENOMIC DNA]</scope>
    <source>
        <strain evidence="3">isl-2</strain>
    </source>
</reference>
<sequence>MEIFQVDEHIWAIDHELLGLPGVGVTYVVRGEEIALVETGTALTAPKTLAGLDALGIPREAVRHILCTHIHMDHCGGSGHLAAALPNATVYINSSVAEHLANPTKLMASVRRAVGEEAWPLHGELLPIPAERIHPAETLRLDLGRDVVLEAIATPGHSPDHLSYRDLKSGGLFIGDAAGLVMERWGLVFPVTPVPAYNLETHQATIAKLRALNLPRIYVTHYGPHDDVDHQLNYAAERLAELFDLVDRALADGDPDVDALAARWVPYPDDGPAGVVARSWSRMSVAGMIRYELKRRQSPTA</sequence>
<keyword evidence="2" id="KW-0378">Hydrolase</keyword>
<organism evidence="2 3">
    <name type="scientific">Chloroflexus islandicus</name>
    <dbReference type="NCBI Taxonomy" id="1707952"/>
    <lineage>
        <taxon>Bacteria</taxon>
        <taxon>Bacillati</taxon>
        <taxon>Chloroflexota</taxon>
        <taxon>Chloroflexia</taxon>
        <taxon>Chloroflexales</taxon>
        <taxon>Chloroflexineae</taxon>
        <taxon>Chloroflexaceae</taxon>
        <taxon>Chloroflexus</taxon>
    </lineage>
</organism>
<dbReference type="PANTHER" id="PTHR42951:SF22">
    <property type="entry name" value="METALLO BETA-LACTAMASE SUPERFAMILY LIPOPROTEIN"/>
    <property type="match status" value="1"/>
</dbReference>
<feature type="domain" description="Metallo-beta-lactamase" evidence="1">
    <location>
        <begin position="23"/>
        <end position="221"/>
    </location>
</feature>
<proteinExistence type="predicted"/>
<evidence type="ECO:0000259" key="1">
    <source>
        <dbReference type="SMART" id="SM00849"/>
    </source>
</evidence>
<dbReference type="STRING" id="1707952.A6A03_01300"/>
<dbReference type="EMBL" id="LWQS01000038">
    <property type="protein sequence ID" value="OAN47404.1"/>
    <property type="molecule type" value="Genomic_DNA"/>
</dbReference>
<comment type="caution">
    <text evidence="2">The sequence shown here is derived from an EMBL/GenBank/DDBJ whole genome shotgun (WGS) entry which is preliminary data.</text>
</comment>
<dbReference type="Gene3D" id="3.60.15.10">
    <property type="entry name" value="Ribonuclease Z/Hydroxyacylglutathione hydrolase-like"/>
    <property type="match status" value="1"/>
</dbReference>
<dbReference type="Pfam" id="PF00753">
    <property type="entry name" value="Lactamase_B"/>
    <property type="match status" value="1"/>
</dbReference>